<evidence type="ECO:0008006" key="4">
    <source>
        <dbReference type="Google" id="ProtNLM"/>
    </source>
</evidence>
<dbReference type="EMBL" id="JAEAOA010000943">
    <property type="protein sequence ID" value="KAK3589691.1"/>
    <property type="molecule type" value="Genomic_DNA"/>
</dbReference>
<reference evidence="2" key="3">
    <citation type="submission" date="2023-05" db="EMBL/GenBank/DDBJ databases">
        <authorList>
            <person name="Smith C.H."/>
        </authorList>
    </citation>
    <scope>NUCLEOTIDE SEQUENCE</scope>
    <source>
        <strain evidence="2">CHS0354</strain>
        <tissue evidence="2">Mantle</tissue>
    </source>
</reference>
<feature type="transmembrane region" description="Helical" evidence="1">
    <location>
        <begin position="12"/>
        <end position="32"/>
    </location>
</feature>
<dbReference type="Proteomes" id="UP001195483">
    <property type="component" value="Unassembled WGS sequence"/>
</dbReference>
<keyword evidence="3" id="KW-1185">Reference proteome</keyword>
<keyword evidence="1" id="KW-1133">Transmembrane helix</keyword>
<dbReference type="InterPro" id="IPR051077">
    <property type="entry name" value="Ca-dependent_lectin"/>
</dbReference>
<organism evidence="2 3">
    <name type="scientific">Potamilus streckersoni</name>
    <dbReference type="NCBI Taxonomy" id="2493646"/>
    <lineage>
        <taxon>Eukaryota</taxon>
        <taxon>Metazoa</taxon>
        <taxon>Spiralia</taxon>
        <taxon>Lophotrochozoa</taxon>
        <taxon>Mollusca</taxon>
        <taxon>Bivalvia</taxon>
        <taxon>Autobranchia</taxon>
        <taxon>Heteroconchia</taxon>
        <taxon>Palaeoheterodonta</taxon>
        <taxon>Unionida</taxon>
        <taxon>Unionoidea</taxon>
        <taxon>Unionidae</taxon>
        <taxon>Ambleminae</taxon>
        <taxon>Lampsilini</taxon>
        <taxon>Potamilus</taxon>
    </lineage>
</organism>
<evidence type="ECO:0000256" key="1">
    <source>
        <dbReference type="SAM" id="Phobius"/>
    </source>
</evidence>
<dbReference type="AlphaFoldDB" id="A0AAE0SD44"/>
<keyword evidence="1" id="KW-0472">Membrane</keyword>
<comment type="caution">
    <text evidence="2">The sequence shown here is derived from an EMBL/GenBank/DDBJ whole genome shotgun (WGS) entry which is preliminary data.</text>
</comment>
<name>A0AAE0SD44_9BIVA</name>
<accession>A0AAE0SD44</accession>
<dbReference type="PANTHER" id="PTHR24024:SF18">
    <property type="entry name" value="SHORT-CHAIN COLLAGEN C4-LIKE"/>
    <property type="match status" value="1"/>
</dbReference>
<keyword evidence="1" id="KW-0812">Transmembrane</keyword>
<proteinExistence type="predicted"/>
<reference evidence="2" key="2">
    <citation type="journal article" date="2021" name="Genome Biol. Evol.">
        <title>Developing a high-quality reference genome for a parasitic bivalve with doubly uniparental inheritance (Bivalvia: Unionida).</title>
        <authorList>
            <person name="Smith C.H."/>
        </authorList>
    </citation>
    <scope>NUCLEOTIDE SEQUENCE</scope>
    <source>
        <strain evidence="2">CHS0354</strain>
        <tissue evidence="2">Mantle</tissue>
    </source>
</reference>
<gene>
    <name evidence="2" type="ORF">CHS0354_015200</name>
</gene>
<sequence length="308" mass="34727">MMQQTKLFMSKIGIRGFFSLMGLVMVVCLAVLQMKSLADIQELRLTVPTMKRIEEHNVENDLDTTGRYGKISMDAVYGENIEILRNQKQERRRRHRRAVDDIGPAVDNTTMNQDHKHIYTPTGTGGAVYTRWGRTTCSDDINTEIVYSGIAGGSYYDHPGAAVNTLCLPHEPIWGTHTDGLENYAFVYGAEYHDQSLFKRTNAEALSSHNMPCVVCRSTLRSSTFMLPARNRCFGDWHVEYHGYLMTGHHTHKASSDYICVDEAPEADSSGFRTEYGVLLYRVEAICGSLPCPQYMQGRELTCAICSK</sequence>
<dbReference type="PANTHER" id="PTHR24024">
    <property type="entry name" value="PULMONARY SURFACTANT-ASSOCIATED PROTEIN A"/>
    <property type="match status" value="1"/>
</dbReference>
<protein>
    <recommendedName>
        <fullName evidence="4">Short-chain collagen C4-like</fullName>
    </recommendedName>
</protein>
<reference evidence="2" key="1">
    <citation type="journal article" date="2021" name="Genome Biol. Evol.">
        <title>A High-Quality Reference Genome for a Parasitic Bivalve with Doubly Uniparental Inheritance (Bivalvia: Unionida).</title>
        <authorList>
            <person name="Smith C.H."/>
        </authorList>
    </citation>
    <scope>NUCLEOTIDE SEQUENCE</scope>
    <source>
        <strain evidence="2">CHS0354</strain>
    </source>
</reference>
<evidence type="ECO:0000313" key="2">
    <source>
        <dbReference type="EMBL" id="KAK3589691.1"/>
    </source>
</evidence>
<evidence type="ECO:0000313" key="3">
    <source>
        <dbReference type="Proteomes" id="UP001195483"/>
    </source>
</evidence>
<dbReference type="GO" id="GO:0005615">
    <property type="term" value="C:extracellular space"/>
    <property type="evidence" value="ECO:0007669"/>
    <property type="project" value="TreeGrafter"/>
</dbReference>